<proteinExistence type="predicted"/>
<dbReference type="EC" id="2.7.13.3" evidence="2"/>
<sequence length="408" mass="46366">MRGFEKNKKIFNLLSEAVSEGILVINQERIIMATNHRTNEMFGYEDKDINGNNLNLLIPDSFHKVHNEYVESFSKSSGQRRMAHGRTLYGKRKSGEQFPIEVGLNPFSIDGESYVMALIIDVTGKKEQERQIKELNAQLQQKIETRTQELEQTVAKLTKEIKLREVAESKIKSALQKERELNELKTEFLSLVSHEFKTPLSGILTSATLVGKYKFENQQEKREKHLNTIIGGVHLLTGILNDFLSLERLEKGKEVYSYTKFSLSKVVNEVVYNANMQLKDGQKINYPENIDEVEIIQDERILSLVLTNLLHNAIKYSSENTDIDIKVELRADEIGFHIIDQGIGIPEKSRKHIFKRYFRAENALLIQGSGIGLNIVKEHVENVGGNISFSSIIGKGSVFSVVLPFGTL</sequence>
<dbReference type="SMART" id="SM00091">
    <property type="entry name" value="PAS"/>
    <property type="match status" value="1"/>
</dbReference>
<evidence type="ECO:0000313" key="10">
    <source>
        <dbReference type="EMBL" id="GGW29433.1"/>
    </source>
</evidence>
<name>A0A918MK14_9FLAO</name>
<dbReference type="Gene3D" id="1.10.287.130">
    <property type="match status" value="1"/>
</dbReference>
<accession>A0A918MK14</accession>
<keyword evidence="11" id="KW-1185">Reference proteome</keyword>
<keyword evidence="7" id="KW-0175">Coiled coil</keyword>
<dbReference type="GO" id="GO:0000155">
    <property type="term" value="F:phosphorelay sensor kinase activity"/>
    <property type="evidence" value="ECO:0007669"/>
    <property type="project" value="InterPro"/>
</dbReference>
<dbReference type="Pfam" id="PF00512">
    <property type="entry name" value="HisKA"/>
    <property type="match status" value="1"/>
</dbReference>
<dbReference type="SMART" id="SM00387">
    <property type="entry name" value="HATPase_c"/>
    <property type="match status" value="1"/>
</dbReference>
<dbReference type="SUPFAM" id="SSF55874">
    <property type="entry name" value="ATPase domain of HSP90 chaperone/DNA topoisomerase II/histidine kinase"/>
    <property type="match status" value="1"/>
</dbReference>
<comment type="catalytic activity">
    <reaction evidence="1">
        <text>ATP + protein L-histidine = ADP + protein N-phospho-L-histidine.</text>
        <dbReference type="EC" id="2.7.13.3"/>
    </reaction>
</comment>
<keyword evidence="3" id="KW-0597">Phosphoprotein</keyword>
<dbReference type="InterPro" id="IPR050736">
    <property type="entry name" value="Sensor_HK_Regulatory"/>
</dbReference>
<dbReference type="NCBIfam" id="TIGR00229">
    <property type="entry name" value="sensory_box"/>
    <property type="match status" value="1"/>
</dbReference>
<dbReference type="CDD" id="cd00082">
    <property type="entry name" value="HisKA"/>
    <property type="match status" value="1"/>
</dbReference>
<comment type="caution">
    <text evidence="10">The sequence shown here is derived from an EMBL/GenBank/DDBJ whole genome shotgun (WGS) entry which is preliminary data.</text>
</comment>
<gene>
    <name evidence="10" type="ORF">GCM10007383_13320</name>
</gene>
<dbReference type="PANTHER" id="PTHR43711:SF26">
    <property type="entry name" value="SENSOR HISTIDINE KINASE RCSC"/>
    <property type="match status" value="1"/>
</dbReference>
<dbReference type="PRINTS" id="PR00344">
    <property type="entry name" value="BCTRLSENSOR"/>
</dbReference>
<dbReference type="InterPro" id="IPR035965">
    <property type="entry name" value="PAS-like_dom_sf"/>
</dbReference>
<dbReference type="Proteomes" id="UP000634668">
    <property type="component" value="Unassembled WGS sequence"/>
</dbReference>
<dbReference type="PROSITE" id="PS50109">
    <property type="entry name" value="HIS_KIN"/>
    <property type="match status" value="1"/>
</dbReference>
<dbReference type="Gene3D" id="3.30.565.10">
    <property type="entry name" value="Histidine kinase-like ATPase, C-terminal domain"/>
    <property type="match status" value="1"/>
</dbReference>
<dbReference type="AlphaFoldDB" id="A0A918MK14"/>
<keyword evidence="5" id="KW-0418">Kinase</keyword>
<evidence type="ECO:0000256" key="7">
    <source>
        <dbReference type="SAM" id="Coils"/>
    </source>
</evidence>
<dbReference type="SUPFAM" id="SSF47384">
    <property type="entry name" value="Homodimeric domain of signal transducing histidine kinase"/>
    <property type="match status" value="1"/>
</dbReference>
<feature type="coiled-coil region" evidence="7">
    <location>
        <begin position="125"/>
        <end position="187"/>
    </location>
</feature>
<dbReference type="CDD" id="cd00130">
    <property type="entry name" value="PAS"/>
    <property type="match status" value="1"/>
</dbReference>
<evidence type="ECO:0000259" key="8">
    <source>
        <dbReference type="PROSITE" id="PS50109"/>
    </source>
</evidence>
<keyword evidence="4" id="KW-0808">Transferase</keyword>
<dbReference type="PANTHER" id="PTHR43711">
    <property type="entry name" value="TWO-COMPONENT HISTIDINE KINASE"/>
    <property type="match status" value="1"/>
</dbReference>
<dbReference type="Pfam" id="PF13426">
    <property type="entry name" value="PAS_9"/>
    <property type="match status" value="1"/>
</dbReference>
<dbReference type="InterPro" id="IPR005467">
    <property type="entry name" value="His_kinase_dom"/>
</dbReference>
<dbReference type="InterPro" id="IPR004358">
    <property type="entry name" value="Sig_transdc_His_kin-like_C"/>
</dbReference>
<feature type="domain" description="PAS" evidence="9">
    <location>
        <begin position="7"/>
        <end position="76"/>
    </location>
</feature>
<evidence type="ECO:0000313" key="11">
    <source>
        <dbReference type="Proteomes" id="UP000634668"/>
    </source>
</evidence>
<dbReference type="EMBL" id="BMWP01000007">
    <property type="protein sequence ID" value="GGW29433.1"/>
    <property type="molecule type" value="Genomic_DNA"/>
</dbReference>
<dbReference type="RefSeq" id="WP_026812460.1">
    <property type="nucleotide sequence ID" value="NZ_BMWP01000007.1"/>
</dbReference>
<evidence type="ECO:0000259" key="9">
    <source>
        <dbReference type="PROSITE" id="PS50112"/>
    </source>
</evidence>
<dbReference type="InterPro" id="IPR000014">
    <property type="entry name" value="PAS"/>
</dbReference>
<reference evidence="10" key="1">
    <citation type="journal article" date="2014" name="Int. J. Syst. Evol. Microbiol.">
        <title>Complete genome sequence of Corynebacterium casei LMG S-19264T (=DSM 44701T), isolated from a smear-ripened cheese.</title>
        <authorList>
            <consortium name="US DOE Joint Genome Institute (JGI-PGF)"/>
            <person name="Walter F."/>
            <person name="Albersmeier A."/>
            <person name="Kalinowski J."/>
            <person name="Ruckert C."/>
        </authorList>
    </citation>
    <scope>NUCLEOTIDE SEQUENCE</scope>
    <source>
        <strain evidence="10">KCTC 12113</strain>
    </source>
</reference>
<evidence type="ECO:0000256" key="3">
    <source>
        <dbReference type="ARBA" id="ARBA00022553"/>
    </source>
</evidence>
<reference evidence="10" key="2">
    <citation type="submission" date="2020-09" db="EMBL/GenBank/DDBJ databases">
        <authorList>
            <person name="Sun Q."/>
            <person name="Kim S."/>
        </authorList>
    </citation>
    <scope>NUCLEOTIDE SEQUENCE</scope>
    <source>
        <strain evidence="10">KCTC 12113</strain>
    </source>
</reference>
<evidence type="ECO:0000256" key="5">
    <source>
        <dbReference type="ARBA" id="ARBA00022777"/>
    </source>
</evidence>
<evidence type="ECO:0000256" key="4">
    <source>
        <dbReference type="ARBA" id="ARBA00022679"/>
    </source>
</evidence>
<dbReference type="SMART" id="SM00388">
    <property type="entry name" value="HisKA"/>
    <property type="match status" value="1"/>
</dbReference>
<feature type="domain" description="Histidine kinase" evidence="8">
    <location>
        <begin position="191"/>
        <end position="407"/>
    </location>
</feature>
<evidence type="ECO:0000256" key="6">
    <source>
        <dbReference type="ARBA" id="ARBA00023012"/>
    </source>
</evidence>
<dbReference type="Pfam" id="PF02518">
    <property type="entry name" value="HATPase_c"/>
    <property type="match status" value="1"/>
</dbReference>
<organism evidence="10 11">
    <name type="scientific">Arenibacter certesii</name>
    <dbReference type="NCBI Taxonomy" id="228955"/>
    <lineage>
        <taxon>Bacteria</taxon>
        <taxon>Pseudomonadati</taxon>
        <taxon>Bacteroidota</taxon>
        <taxon>Flavobacteriia</taxon>
        <taxon>Flavobacteriales</taxon>
        <taxon>Flavobacteriaceae</taxon>
        <taxon>Arenibacter</taxon>
    </lineage>
</organism>
<dbReference type="Gene3D" id="3.30.450.20">
    <property type="entry name" value="PAS domain"/>
    <property type="match status" value="1"/>
</dbReference>
<dbReference type="CDD" id="cd00075">
    <property type="entry name" value="HATPase"/>
    <property type="match status" value="1"/>
</dbReference>
<dbReference type="InterPro" id="IPR036097">
    <property type="entry name" value="HisK_dim/P_sf"/>
</dbReference>
<dbReference type="InterPro" id="IPR003594">
    <property type="entry name" value="HATPase_dom"/>
</dbReference>
<evidence type="ECO:0000256" key="2">
    <source>
        <dbReference type="ARBA" id="ARBA00012438"/>
    </source>
</evidence>
<dbReference type="PROSITE" id="PS50112">
    <property type="entry name" value="PAS"/>
    <property type="match status" value="1"/>
</dbReference>
<dbReference type="SUPFAM" id="SSF55785">
    <property type="entry name" value="PYP-like sensor domain (PAS domain)"/>
    <property type="match status" value="1"/>
</dbReference>
<evidence type="ECO:0000256" key="1">
    <source>
        <dbReference type="ARBA" id="ARBA00000085"/>
    </source>
</evidence>
<keyword evidence="6" id="KW-0902">Two-component regulatory system</keyword>
<dbReference type="InterPro" id="IPR036890">
    <property type="entry name" value="HATPase_C_sf"/>
</dbReference>
<dbReference type="InterPro" id="IPR003661">
    <property type="entry name" value="HisK_dim/P_dom"/>
</dbReference>
<protein>
    <recommendedName>
        <fullName evidence="2">histidine kinase</fullName>
        <ecNumber evidence="2">2.7.13.3</ecNumber>
    </recommendedName>
</protein>